<dbReference type="Proteomes" id="UP000287394">
    <property type="component" value="Chromosome"/>
</dbReference>
<dbReference type="AlphaFoldDB" id="A0A402CVQ3"/>
<dbReference type="CDD" id="cd01392">
    <property type="entry name" value="HTH_LacI"/>
    <property type="match status" value="1"/>
</dbReference>
<dbReference type="Pfam" id="PF00356">
    <property type="entry name" value="LacI"/>
    <property type="match status" value="1"/>
</dbReference>
<dbReference type="InterPro" id="IPR000843">
    <property type="entry name" value="HTH_LacI"/>
</dbReference>
<dbReference type="InterPro" id="IPR010982">
    <property type="entry name" value="Lambda_DNA-bd_dom_sf"/>
</dbReference>
<dbReference type="Pfam" id="PF13377">
    <property type="entry name" value="Peripla_BP_3"/>
    <property type="match status" value="1"/>
</dbReference>
<sequence>MREVAKVAGVSRTAVYHVVNNRPGEVSQDTRARILKAIRDIGYTPPPRAKANDERKIEIVGFVITASAATLTMHGYHQAVFHPVLRAAEAHGINITVFTGDMFGVDTSDKVRLYCDGRCDGMILTALRAESSLPHVLAERGSPFVIVGSANEYGYGYTVDVDNEHGVTTLVEYLLGLGHRRMAFRPGPDFVQPALARAATFFHLAEERGFEAVVIPGWERSCHTDDTLAWAKAILSLPAEKRPTAIVAWNDEAAVEIIRYAREIGIEIPKDISVVGFDDVMDYGALQPALTTYRQPLDVIGAEAVALLHRQFQSGFEPGDILVRGTLTERLSAGPPPSVLSNQLTGR</sequence>
<dbReference type="SUPFAM" id="SSF53822">
    <property type="entry name" value="Periplasmic binding protein-like I"/>
    <property type="match status" value="1"/>
</dbReference>
<reference evidence="1 2" key="1">
    <citation type="journal article" date="2019" name="Int. J. Syst. Evol. Microbiol.">
        <title>Capsulimonas corticalis gen. nov., sp. nov., an aerobic capsulated bacterium, of a novel bacterial order, Capsulimonadales ord. nov., of the class Armatimonadia of the phylum Armatimonadetes.</title>
        <authorList>
            <person name="Li J."/>
            <person name="Kudo C."/>
            <person name="Tonouchi A."/>
        </authorList>
    </citation>
    <scope>NUCLEOTIDE SEQUENCE [LARGE SCALE GENOMIC DNA]</scope>
    <source>
        <strain evidence="1 2">AX-7</strain>
    </source>
</reference>
<organism evidence="1 2">
    <name type="scientific">Capsulimonas corticalis</name>
    <dbReference type="NCBI Taxonomy" id="2219043"/>
    <lineage>
        <taxon>Bacteria</taxon>
        <taxon>Bacillati</taxon>
        <taxon>Armatimonadota</taxon>
        <taxon>Armatimonadia</taxon>
        <taxon>Capsulimonadales</taxon>
        <taxon>Capsulimonadaceae</taxon>
        <taxon>Capsulimonas</taxon>
    </lineage>
</organism>
<proteinExistence type="predicted"/>
<gene>
    <name evidence="1" type="ORF">CCAX7_25220</name>
</gene>
<dbReference type="PROSITE" id="PS50932">
    <property type="entry name" value="HTH_LACI_2"/>
    <property type="match status" value="1"/>
</dbReference>
<dbReference type="Gene3D" id="1.10.260.40">
    <property type="entry name" value="lambda repressor-like DNA-binding domains"/>
    <property type="match status" value="1"/>
</dbReference>
<dbReference type="CDD" id="cd06267">
    <property type="entry name" value="PBP1_LacI_sugar_binding-like"/>
    <property type="match status" value="1"/>
</dbReference>
<evidence type="ECO:0000313" key="1">
    <source>
        <dbReference type="EMBL" id="BDI30471.1"/>
    </source>
</evidence>
<dbReference type="InterPro" id="IPR028082">
    <property type="entry name" value="Peripla_BP_I"/>
</dbReference>
<dbReference type="GO" id="GO:0000976">
    <property type="term" value="F:transcription cis-regulatory region binding"/>
    <property type="evidence" value="ECO:0007669"/>
    <property type="project" value="TreeGrafter"/>
</dbReference>
<accession>A0A402CVQ3</accession>
<dbReference type="PANTHER" id="PTHR30146">
    <property type="entry name" value="LACI-RELATED TRANSCRIPTIONAL REPRESSOR"/>
    <property type="match status" value="1"/>
</dbReference>
<name>A0A402CVQ3_9BACT</name>
<protein>
    <submittedName>
        <fullName evidence="1">LacI family transcriptional regulator</fullName>
    </submittedName>
</protein>
<dbReference type="SUPFAM" id="SSF47413">
    <property type="entry name" value="lambda repressor-like DNA-binding domains"/>
    <property type="match status" value="1"/>
</dbReference>
<dbReference type="Gene3D" id="3.40.50.2300">
    <property type="match status" value="2"/>
</dbReference>
<dbReference type="InterPro" id="IPR046335">
    <property type="entry name" value="LacI/GalR-like_sensor"/>
</dbReference>
<keyword evidence="2" id="KW-1185">Reference proteome</keyword>
<dbReference type="EMBL" id="AP025739">
    <property type="protein sequence ID" value="BDI30471.1"/>
    <property type="molecule type" value="Genomic_DNA"/>
</dbReference>
<dbReference type="PANTHER" id="PTHR30146:SF109">
    <property type="entry name" value="HTH-TYPE TRANSCRIPTIONAL REGULATOR GALS"/>
    <property type="match status" value="1"/>
</dbReference>
<dbReference type="KEGG" id="ccot:CCAX7_25220"/>
<evidence type="ECO:0000313" key="2">
    <source>
        <dbReference type="Proteomes" id="UP000287394"/>
    </source>
</evidence>
<dbReference type="GO" id="GO:0003700">
    <property type="term" value="F:DNA-binding transcription factor activity"/>
    <property type="evidence" value="ECO:0007669"/>
    <property type="project" value="TreeGrafter"/>
</dbReference>
<dbReference type="SMART" id="SM00354">
    <property type="entry name" value="HTH_LACI"/>
    <property type="match status" value="1"/>
</dbReference>